<dbReference type="EMBL" id="JBIASD010000075">
    <property type="protein sequence ID" value="MFF3672218.1"/>
    <property type="molecule type" value="Genomic_DNA"/>
</dbReference>
<dbReference type="Proteomes" id="UP001602013">
    <property type="component" value="Unassembled WGS sequence"/>
</dbReference>
<dbReference type="Pfam" id="PF05368">
    <property type="entry name" value="NmrA"/>
    <property type="match status" value="1"/>
</dbReference>
<sequence>MTILVTGATGTVGRHVVDRLVAAGRPVRALTRNPEAAGLPDGVDVVKGDLNRPGELSFDGVQGVFLI</sequence>
<organism evidence="2 3">
    <name type="scientific">Microtetraspora malaysiensis</name>
    <dbReference type="NCBI Taxonomy" id="161358"/>
    <lineage>
        <taxon>Bacteria</taxon>
        <taxon>Bacillati</taxon>
        <taxon>Actinomycetota</taxon>
        <taxon>Actinomycetes</taxon>
        <taxon>Streptosporangiales</taxon>
        <taxon>Streptosporangiaceae</taxon>
        <taxon>Microtetraspora</taxon>
    </lineage>
</organism>
<name>A0ABW6T6T6_9ACTN</name>
<dbReference type="InterPro" id="IPR036291">
    <property type="entry name" value="NAD(P)-bd_dom_sf"/>
</dbReference>
<dbReference type="InterPro" id="IPR008030">
    <property type="entry name" value="NmrA-like"/>
</dbReference>
<evidence type="ECO:0000259" key="1">
    <source>
        <dbReference type="Pfam" id="PF05368"/>
    </source>
</evidence>
<feature type="domain" description="NmrA-like" evidence="1">
    <location>
        <begin position="2"/>
        <end position="66"/>
    </location>
</feature>
<keyword evidence="3" id="KW-1185">Reference proteome</keyword>
<dbReference type="RefSeq" id="WP_387418380.1">
    <property type="nucleotide sequence ID" value="NZ_JBIASD010000075.1"/>
</dbReference>
<accession>A0ABW6T6T6</accession>
<evidence type="ECO:0000313" key="3">
    <source>
        <dbReference type="Proteomes" id="UP001602013"/>
    </source>
</evidence>
<reference evidence="2 3" key="1">
    <citation type="submission" date="2024-10" db="EMBL/GenBank/DDBJ databases">
        <title>The Natural Products Discovery Center: Release of the First 8490 Sequenced Strains for Exploring Actinobacteria Biosynthetic Diversity.</title>
        <authorList>
            <person name="Kalkreuter E."/>
            <person name="Kautsar S.A."/>
            <person name="Yang D."/>
            <person name="Bader C.D."/>
            <person name="Teijaro C.N."/>
            <person name="Fluegel L."/>
            <person name="Davis C.M."/>
            <person name="Simpson J.R."/>
            <person name="Lauterbach L."/>
            <person name="Steele A.D."/>
            <person name="Gui C."/>
            <person name="Meng S."/>
            <person name="Li G."/>
            <person name="Viehrig K."/>
            <person name="Ye F."/>
            <person name="Su P."/>
            <person name="Kiefer A.F."/>
            <person name="Nichols A."/>
            <person name="Cepeda A.J."/>
            <person name="Yan W."/>
            <person name="Fan B."/>
            <person name="Jiang Y."/>
            <person name="Adhikari A."/>
            <person name="Zheng C.-J."/>
            <person name="Schuster L."/>
            <person name="Cowan T.M."/>
            <person name="Smanski M.J."/>
            <person name="Chevrette M.G."/>
            <person name="De Carvalho L.P.S."/>
            <person name="Shen B."/>
        </authorList>
    </citation>
    <scope>NUCLEOTIDE SEQUENCE [LARGE SCALE GENOMIC DNA]</scope>
    <source>
        <strain evidence="2 3">NPDC002173</strain>
    </source>
</reference>
<dbReference type="PANTHER" id="PTHR15020:SF50">
    <property type="entry name" value="UPF0659 PROTEIN YMR090W"/>
    <property type="match status" value="1"/>
</dbReference>
<protein>
    <submittedName>
        <fullName evidence="2">SDR family oxidoreductase</fullName>
    </submittedName>
</protein>
<dbReference type="SUPFAM" id="SSF51735">
    <property type="entry name" value="NAD(P)-binding Rossmann-fold domains"/>
    <property type="match status" value="1"/>
</dbReference>
<gene>
    <name evidence="2" type="ORF">ACFYXI_42670</name>
</gene>
<evidence type="ECO:0000313" key="2">
    <source>
        <dbReference type="EMBL" id="MFF3672218.1"/>
    </source>
</evidence>
<feature type="non-terminal residue" evidence="2">
    <location>
        <position position="67"/>
    </location>
</feature>
<dbReference type="Gene3D" id="3.40.50.720">
    <property type="entry name" value="NAD(P)-binding Rossmann-like Domain"/>
    <property type="match status" value="1"/>
</dbReference>
<dbReference type="PANTHER" id="PTHR15020">
    <property type="entry name" value="FLAVIN REDUCTASE-RELATED"/>
    <property type="match status" value="1"/>
</dbReference>
<proteinExistence type="predicted"/>
<comment type="caution">
    <text evidence="2">The sequence shown here is derived from an EMBL/GenBank/DDBJ whole genome shotgun (WGS) entry which is preliminary data.</text>
</comment>